<feature type="transmembrane region" description="Helical" evidence="8">
    <location>
        <begin position="432"/>
        <end position="450"/>
    </location>
</feature>
<comment type="catalytic activity">
    <reaction evidence="1">
        <text>ATP + protein L-histidine = ADP + protein N-phospho-L-histidine.</text>
        <dbReference type="EC" id="2.7.13.3"/>
    </reaction>
</comment>
<evidence type="ECO:0000313" key="11">
    <source>
        <dbReference type="Proteomes" id="UP000198379"/>
    </source>
</evidence>
<dbReference type="Pfam" id="PF13424">
    <property type="entry name" value="TPR_12"/>
    <property type="match status" value="1"/>
</dbReference>
<sequence length="651" mass="75698">MKVYLKIILLIFTICSCFNYRDNTTRTQKSTTVIHTDSISYYLGQSKIDSLELKRRVLSAEKAYLLSTKVNIDTLTRKSLKQILKTSYKYGDRSIFFKYYPKSISFSKIKNDTALRASTHNYVAYFYLRNDDMDSAYHHFYNGSKFYKHLRDSFSTGKMLANMAIIQKNRGDYVGSESVCAEALSYLSNTTNRRYLASVYNNIGIISNELMKYNKALSYHNEAYNIRKELKDNILIIQSLNNISVVYKRAGNYAKAIKTLDTLTYNEDTFIDNQRDKARIIDNLSHARLLQGDKDLKILRKLEEALFIREKEKDISGLIVSLLNIADYYKVVGQENIANEYAIKARELSKRQGNYRDILNSLKFLSLSSTIDQTPFIKAYYKLADSLELEKNNVSDHFALIRYESDTKEEEINKAIKKAKIQQRKIKEKTTLNILLVIVVILVLFTIFLLRRSSRTKEKLYKEFNHRTRNNLKNIIHSIYRTKKKHSGSSEILNDVEGITQSQLLIYSILEKQADSFHVDLKDYLQELFRAIIGQHQDINLDINYQMDTFKIEAERASIIGLICNEYMTNAYKYAFSEKKNNTFTTYLKKETRYKVLLILETSGVKWTPEILINNGSGLKIISSLADKIDSKLNIRYDDKTGKTILSLQYK</sequence>
<dbReference type="InterPro" id="IPR011990">
    <property type="entry name" value="TPR-like_helical_dom_sf"/>
</dbReference>
<dbReference type="GO" id="GO:0004673">
    <property type="term" value="F:protein histidine kinase activity"/>
    <property type="evidence" value="ECO:0007669"/>
    <property type="project" value="UniProtKB-EC"/>
</dbReference>
<reference evidence="10 11" key="1">
    <citation type="submission" date="2017-06" db="EMBL/GenBank/DDBJ databases">
        <authorList>
            <person name="Kim H.J."/>
            <person name="Triplett B.A."/>
        </authorList>
    </citation>
    <scope>NUCLEOTIDE SEQUENCE [LARGE SCALE GENOMIC DNA]</scope>
    <source>
        <strain evidence="10 11">DSM 25597</strain>
    </source>
</reference>
<dbReference type="Gene3D" id="1.25.40.10">
    <property type="entry name" value="Tetratricopeptide repeat domain"/>
    <property type="match status" value="1"/>
</dbReference>
<evidence type="ECO:0000256" key="5">
    <source>
        <dbReference type="ARBA" id="ARBA00022741"/>
    </source>
</evidence>
<keyword evidence="3" id="KW-0597">Phosphoprotein</keyword>
<evidence type="ECO:0000256" key="7">
    <source>
        <dbReference type="ARBA" id="ARBA00022840"/>
    </source>
</evidence>
<dbReference type="InterPro" id="IPR011495">
    <property type="entry name" value="Sig_transdc_His_kin_sub2_dim/P"/>
</dbReference>
<dbReference type="InterPro" id="IPR019734">
    <property type="entry name" value="TPR_rpt"/>
</dbReference>
<dbReference type="RefSeq" id="WP_089373287.1">
    <property type="nucleotide sequence ID" value="NZ_BMEP01000004.1"/>
</dbReference>
<feature type="domain" description="Signal transduction histidine kinase subgroup 2 dimerisation and phosphoacceptor" evidence="9">
    <location>
        <begin position="463"/>
        <end position="533"/>
    </location>
</feature>
<accession>A0A239CFM7</accession>
<dbReference type="InterPro" id="IPR036890">
    <property type="entry name" value="HATPase_C_sf"/>
</dbReference>
<keyword evidence="8" id="KW-0812">Transmembrane</keyword>
<dbReference type="GO" id="GO:0005524">
    <property type="term" value="F:ATP binding"/>
    <property type="evidence" value="ECO:0007669"/>
    <property type="project" value="UniProtKB-KW"/>
</dbReference>
<proteinExistence type="predicted"/>
<keyword evidence="8" id="KW-1133">Transmembrane helix</keyword>
<dbReference type="OrthoDB" id="943406at2"/>
<evidence type="ECO:0000256" key="6">
    <source>
        <dbReference type="ARBA" id="ARBA00022777"/>
    </source>
</evidence>
<dbReference type="PROSITE" id="PS51257">
    <property type="entry name" value="PROKAR_LIPOPROTEIN"/>
    <property type="match status" value="1"/>
</dbReference>
<keyword evidence="5" id="KW-0547">Nucleotide-binding</keyword>
<keyword evidence="8" id="KW-0472">Membrane</keyword>
<dbReference type="SUPFAM" id="SSF48452">
    <property type="entry name" value="TPR-like"/>
    <property type="match status" value="1"/>
</dbReference>
<dbReference type="SMART" id="SM00028">
    <property type="entry name" value="TPR"/>
    <property type="match status" value="4"/>
</dbReference>
<evidence type="ECO:0000256" key="1">
    <source>
        <dbReference type="ARBA" id="ARBA00000085"/>
    </source>
</evidence>
<evidence type="ECO:0000313" key="10">
    <source>
        <dbReference type="EMBL" id="SNS18779.1"/>
    </source>
</evidence>
<keyword evidence="4" id="KW-0808">Transferase</keyword>
<dbReference type="Gene3D" id="3.30.565.10">
    <property type="entry name" value="Histidine kinase-like ATPase, C-terminal domain"/>
    <property type="match status" value="1"/>
</dbReference>
<evidence type="ECO:0000256" key="2">
    <source>
        <dbReference type="ARBA" id="ARBA00012438"/>
    </source>
</evidence>
<evidence type="ECO:0000259" key="9">
    <source>
        <dbReference type="Pfam" id="PF07568"/>
    </source>
</evidence>
<evidence type="ECO:0000256" key="8">
    <source>
        <dbReference type="SAM" id="Phobius"/>
    </source>
</evidence>
<keyword evidence="7" id="KW-0067">ATP-binding</keyword>
<dbReference type="AlphaFoldDB" id="A0A239CFM7"/>
<dbReference type="PANTHER" id="PTHR41523:SF8">
    <property type="entry name" value="ETHYLENE RESPONSE SENSOR PROTEIN"/>
    <property type="match status" value="1"/>
</dbReference>
<dbReference type="Proteomes" id="UP000198379">
    <property type="component" value="Unassembled WGS sequence"/>
</dbReference>
<gene>
    <name evidence="10" type="ORF">SAMN06265376_107296</name>
</gene>
<keyword evidence="6 10" id="KW-0418">Kinase</keyword>
<dbReference type="EMBL" id="FZNY01000007">
    <property type="protein sequence ID" value="SNS18779.1"/>
    <property type="molecule type" value="Genomic_DNA"/>
</dbReference>
<name>A0A239CFM7_9FLAO</name>
<protein>
    <recommendedName>
        <fullName evidence="2">histidine kinase</fullName>
        <ecNumber evidence="2">2.7.13.3</ecNumber>
    </recommendedName>
</protein>
<dbReference type="PANTHER" id="PTHR41523">
    <property type="entry name" value="TWO-COMPONENT SYSTEM SENSOR PROTEIN"/>
    <property type="match status" value="1"/>
</dbReference>
<evidence type="ECO:0000256" key="4">
    <source>
        <dbReference type="ARBA" id="ARBA00022679"/>
    </source>
</evidence>
<keyword evidence="11" id="KW-1185">Reference proteome</keyword>
<dbReference type="EC" id="2.7.13.3" evidence="2"/>
<dbReference type="Pfam" id="PF07568">
    <property type="entry name" value="HisKA_2"/>
    <property type="match status" value="1"/>
</dbReference>
<organism evidence="10 11">
    <name type="scientific">Dokdonia pacifica</name>
    <dbReference type="NCBI Taxonomy" id="1627892"/>
    <lineage>
        <taxon>Bacteria</taxon>
        <taxon>Pseudomonadati</taxon>
        <taxon>Bacteroidota</taxon>
        <taxon>Flavobacteriia</taxon>
        <taxon>Flavobacteriales</taxon>
        <taxon>Flavobacteriaceae</taxon>
        <taxon>Dokdonia</taxon>
    </lineage>
</organism>
<evidence type="ECO:0000256" key="3">
    <source>
        <dbReference type="ARBA" id="ARBA00022553"/>
    </source>
</evidence>